<evidence type="ECO:0000256" key="1">
    <source>
        <dbReference type="ARBA" id="ARBA00022723"/>
    </source>
</evidence>
<dbReference type="PROSITE" id="PS01047">
    <property type="entry name" value="HMA_1"/>
    <property type="match status" value="1"/>
</dbReference>
<evidence type="ECO:0000313" key="3">
    <source>
        <dbReference type="EMBL" id="MFC2970669.1"/>
    </source>
</evidence>
<keyword evidence="4" id="KW-1185">Reference proteome</keyword>
<dbReference type="Proteomes" id="UP001595457">
    <property type="component" value="Unassembled WGS sequence"/>
</dbReference>
<dbReference type="InterPro" id="IPR036163">
    <property type="entry name" value="HMA_dom_sf"/>
</dbReference>
<name>A0ABV7AMP7_9GAMM</name>
<proteinExistence type="predicted"/>
<dbReference type="Pfam" id="PF00403">
    <property type="entry name" value="HMA"/>
    <property type="match status" value="1"/>
</dbReference>
<dbReference type="RefSeq" id="WP_377812241.1">
    <property type="nucleotide sequence ID" value="NZ_JBHRSJ010000001.1"/>
</dbReference>
<keyword evidence="1" id="KW-0479">Metal-binding</keyword>
<dbReference type="Gene3D" id="3.30.70.100">
    <property type="match status" value="1"/>
</dbReference>
<dbReference type="EMBL" id="JBHRSJ010000001">
    <property type="protein sequence ID" value="MFC2970669.1"/>
    <property type="molecule type" value="Genomic_DNA"/>
</dbReference>
<dbReference type="CDD" id="cd00371">
    <property type="entry name" value="HMA"/>
    <property type="match status" value="1"/>
</dbReference>
<dbReference type="SUPFAM" id="SSF55008">
    <property type="entry name" value="HMA, heavy metal-associated domain"/>
    <property type="match status" value="1"/>
</dbReference>
<comment type="caution">
    <text evidence="3">The sequence shown here is derived from an EMBL/GenBank/DDBJ whole genome shotgun (WGS) entry which is preliminary data.</text>
</comment>
<accession>A0ABV7AMP7</accession>
<evidence type="ECO:0000259" key="2">
    <source>
        <dbReference type="PROSITE" id="PS50846"/>
    </source>
</evidence>
<protein>
    <submittedName>
        <fullName evidence="3">Cation transporter</fullName>
    </submittedName>
</protein>
<dbReference type="PROSITE" id="PS50846">
    <property type="entry name" value="HMA_2"/>
    <property type="match status" value="1"/>
</dbReference>
<dbReference type="InterPro" id="IPR006121">
    <property type="entry name" value="HMA_dom"/>
</dbReference>
<reference evidence="4" key="1">
    <citation type="journal article" date="2019" name="Int. J. Syst. Evol. Microbiol.">
        <title>The Global Catalogue of Microorganisms (GCM) 10K type strain sequencing project: providing services to taxonomists for standard genome sequencing and annotation.</title>
        <authorList>
            <consortium name="The Broad Institute Genomics Platform"/>
            <consortium name="The Broad Institute Genome Sequencing Center for Infectious Disease"/>
            <person name="Wu L."/>
            <person name="Ma J."/>
        </authorList>
    </citation>
    <scope>NUCLEOTIDE SEQUENCE [LARGE SCALE GENOMIC DNA]</scope>
    <source>
        <strain evidence="4">KCTC 62195</strain>
    </source>
</reference>
<sequence>MQTFQVKGMTCGHCAKAITRAVQELDAAAEVEVDLARGEVQVASQLPAERLMEAIREEGYEVAQG</sequence>
<feature type="domain" description="HMA" evidence="2">
    <location>
        <begin position="1"/>
        <end position="63"/>
    </location>
</feature>
<dbReference type="InterPro" id="IPR017969">
    <property type="entry name" value="Heavy-metal-associated_CS"/>
</dbReference>
<dbReference type="PRINTS" id="PR00944">
    <property type="entry name" value="CUEXPORT"/>
</dbReference>
<gene>
    <name evidence="3" type="ORF">ACFOJE_00375</name>
</gene>
<evidence type="ECO:0000313" key="4">
    <source>
        <dbReference type="Proteomes" id="UP001595457"/>
    </source>
</evidence>
<organism evidence="3 4">
    <name type="scientific">Azotobacter bryophylli</name>
    <dbReference type="NCBI Taxonomy" id="1986537"/>
    <lineage>
        <taxon>Bacteria</taxon>
        <taxon>Pseudomonadati</taxon>
        <taxon>Pseudomonadota</taxon>
        <taxon>Gammaproteobacteria</taxon>
        <taxon>Pseudomonadales</taxon>
        <taxon>Pseudomonadaceae</taxon>
        <taxon>Azotobacter</taxon>
    </lineage>
</organism>
<dbReference type="InterPro" id="IPR000428">
    <property type="entry name" value="Cu-bd"/>
</dbReference>